<dbReference type="OrthoDB" id="9808365at2"/>
<dbReference type="EMBL" id="CP002353">
    <property type="protein sequence ID" value="ADV63440.1"/>
    <property type="molecule type" value="Genomic_DNA"/>
</dbReference>
<dbReference type="eggNOG" id="COG4864">
    <property type="taxonomic scope" value="Bacteria"/>
</dbReference>
<evidence type="ECO:0000256" key="1">
    <source>
        <dbReference type="ARBA" id="ARBA00022475"/>
    </source>
</evidence>
<dbReference type="KEGG" id="ipa:Isop_2875"/>
<keyword evidence="7" id="KW-1185">Reference proteome</keyword>
<sequence>MNVFVSGLVPFAQGDPSFILVAVLIALGLLLLFLFVFVAKFFNLWIQSWTTRAGIGLMDLVGMSLRRVNPNVIVRSKIMAMQAGLSDKDGVTTKALEAHFLAGGNVPSVIKALIAANRAEIPLSWRRAAAIDLAGRNVLEAIQTSVNPKVIDCPDPMKGRTTVDAVAKDGIQLKAKARVTVRTNIDRLVGGATEETIIARVGEGIVTTIGSAENHKQVLENPDMISKRVLEKGLDAGTAFEILSIDIADIDVGDNIGANLQAQQAEADTRVARAKAEERRAFAVAREQEMMALIQENRAKVVLAEAEVPQAIAAALREGKLGVMDYYNLRNVQADTEMRAAIANTGHNETTSRSVTTA</sequence>
<dbReference type="Pfam" id="PF12127">
    <property type="entry name" value="FloA"/>
    <property type="match status" value="1"/>
</dbReference>
<dbReference type="STRING" id="575540.Isop_2875"/>
<evidence type="ECO:0000313" key="7">
    <source>
        <dbReference type="Proteomes" id="UP000008631"/>
    </source>
</evidence>
<dbReference type="AlphaFoldDB" id="E8R1M2"/>
<proteinExistence type="inferred from homology"/>
<dbReference type="GO" id="GO:0045121">
    <property type="term" value="C:membrane raft"/>
    <property type="evidence" value="ECO:0007669"/>
    <property type="project" value="UniProtKB-SubCell"/>
</dbReference>
<reference evidence="6 7" key="2">
    <citation type="journal article" date="2011" name="Stand. Genomic Sci.">
        <title>Complete genome sequence of Isosphaera pallida type strain (IS1B).</title>
        <authorList>
            <consortium name="US DOE Joint Genome Institute (JGI-PGF)"/>
            <person name="Goker M."/>
            <person name="Cleland D."/>
            <person name="Saunders E."/>
            <person name="Lapidus A."/>
            <person name="Nolan M."/>
            <person name="Lucas S."/>
            <person name="Hammon N."/>
            <person name="Deshpande S."/>
            <person name="Cheng J.F."/>
            <person name="Tapia R."/>
            <person name="Han C."/>
            <person name="Goodwin L."/>
            <person name="Pitluck S."/>
            <person name="Liolios K."/>
            <person name="Pagani I."/>
            <person name="Ivanova N."/>
            <person name="Mavromatis K."/>
            <person name="Pati A."/>
            <person name="Chen A."/>
            <person name="Palaniappan K."/>
            <person name="Land M."/>
            <person name="Hauser L."/>
            <person name="Chang Y.J."/>
            <person name="Jeffries C.D."/>
            <person name="Detter J.C."/>
            <person name="Beck B."/>
            <person name="Woyke T."/>
            <person name="Bristow J."/>
            <person name="Eisen J.A."/>
            <person name="Markowitz V."/>
            <person name="Hugenholtz P."/>
            <person name="Kyrpides N.C."/>
            <person name="Klenk H.P."/>
        </authorList>
    </citation>
    <scope>NUCLEOTIDE SEQUENCE [LARGE SCALE GENOMIC DNA]</scope>
    <source>
        <strain evidence="7">ATCC 43644 / DSM 9630 / IS1B</strain>
    </source>
</reference>
<reference key="1">
    <citation type="submission" date="2010-11" db="EMBL/GenBank/DDBJ databases">
        <title>The complete sequence of chromosome of Isophaera pallida ATCC 43644.</title>
        <authorList>
            <consortium name="US DOE Joint Genome Institute (JGI-PGF)"/>
            <person name="Lucas S."/>
            <person name="Copeland A."/>
            <person name="Lapidus A."/>
            <person name="Bruce D."/>
            <person name="Goodwin L."/>
            <person name="Pitluck S."/>
            <person name="Kyrpides N."/>
            <person name="Mavromatis K."/>
            <person name="Pagani I."/>
            <person name="Ivanova N."/>
            <person name="Saunders E."/>
            <person name="Brettin T."/>
            <person name="Detter J.C."/>
            <person name="Han C."/>
            <person name="Tapia R."/>
            <person name="Land M."/>
            <person name="Hauser L."/>
            <person name="Markowitz V."/>
            <person name="Cheng J.-F."/>
            <person name="Hugenholtz P."/>
            <person name="Woyke T."/>
            <person name="Wu D."/>
            <person name="Eisen J.A."/>
        </authorList>
    </citation>
    <scope>NUCLEOTIDE SEQUENCE</scope>
    <source>
        <strain>ATCC 43644</strain>
    </source>
</reference>
<evidence type="ECO:0000256" key="4">
    <source>
        <dbReference type="ARBA" id="ARBA00023136"/>
    </source>
</evidence>
<dbReference type="RefSeq" id="WP_013565728.1">
    <property type="nucleotide sequence ID" value="NC_014962.1"/>
</dbReference>
<comment type="function">
    <text evidence="5">Found in functional membrane microdomains (FMM) that may be equivalent to eukaryotic membrane rafts FMMs are highly dynamic and increase in number as cells age. Flotillins are thought to be important factors in membrane fluidity.</text>
</comment>
<dbReference type="GO" id="GO:0005886">
    <property type="term" value="C:plasma membrane"/>
    <property type="evidence" value="ECO:0007669"/>
    <property type="project" value="UniProtKB-SubCell"/>
</dbReference>
<dbReference type="InterPro" id="IPR022853">
    <property type="entry name" value="FloA"/>
</dbReference>
<accession>E8R1M2</accession>
<comment type="similarity">
    <text evidence="5">Belongs to the flotillin-like FloA family.</text>
</comment>
<protein>
    <recommendedName>
        <fullName evidence="5">Flotillin-like protein FloA</fullName>
    </recommendedName>
</protein>
<dbReference type="Proteomes" id="UP000008631">
    <property type="component" value="Chromosome"/>
</dbReference>
<dbReference type="NCBIfam" id="NF010186">
    <property type="entry name" value="PRK13665.1"/>
    <property type="match status" value="1"/>
</dbReference>
<keyword evidence="2 5" id="KW-0812">Transmembrane</keyword>
<evidence type="ECO:0000256" key="5">
    <source>
        <dbReference type="HAMAP-Rule" id="MF_01562"/>
    </source>
</evidence>
<evidence type="ECO:0000256" key="3">
    <source>
        <dbReference type="ARBA" id="ARBA00022989"/>
    </source>
</evidence>
<organism evidence="6 7">
    <name type="scientific">Isosphaera pallida (strain ATCC 43644 / DSM 9630 / IS1B)</name>
    <dbReference type="NCBI Taxonomy" id="575540"/>
    <lineage>
        <taxon>Bacteria</taxon>
        <taxon>Pseudomonadati</taxon>
        <taxon>Planctomycetota</taxon>
        <taxon>Planctomycetia</taxon>
        <taxon>Isosphaerales</taxon>
        <taxon>Isosphaeraceae</taxon>
        <taxon>Isosphaera</taxon>
    </lineage>
</organism>
<feature type="transmembrane region" description="Helical" evidence="5">
    <location>
        <begin position="18"/>
        <end position="42"/>
    </location>
</feature>
<dbReference type="HAMAP" id="MF_01562">
    <property type="entry name" value="FloA"/>
    <property type="match status" value="1"/>
</dbReference>
<evidence type="ECO:0000256" key="2">
    <source>
        <dbReference type="ARBA" id="ARBA00022692"/>
    </source>
</evidence>
<gene>
    <name evidence="5" type="primary">floA</name>
    <name evidence="6" type="ordered locus">Isop_2875</name>
</gene>
<keyword evidence="4 5" id="KW-0472">Membrane</keyword>
<comment type="subcellular location">
    <subcellularLocation>
        <location evidence="5">Cell membrane</location>
        <topology evidence="5">Single-pass membrane protein</topology>
    </subcellularLocation>
    <subcellularLocation>
        <location evidence="5">Membrane raft</location>
        <topology evidence="5">Single-pass membrane protein</topology>
    </subcellularLocation>
</comment>
<comment type="subunit">
    <text evidence="5">Homooligomerizes.</text>
</comment>
<name>E8R1M2_ISOPI</name>
<dbReference type="HOGENOM" id="CLU_836378_0_0_0"/>
<evidence type="ECO:0000313" key="6">
    <source>
        <dbReference type="EMBL" id="ADV63440.1"/>
    </source>
</evidence>
<comment type="caution">
    <text evidence="5">Lacks conserved residue(s) required for the propagation of feature annotation.</text>
</comment>
<keyword evidence="1 5" id="KW-1003">Cell membrane</keyword>
<keyword evidence="3 5" id="KW-1133">Transmembrane helix</keyword>
<dbReference type="InParanoid" id="E8R1M2"/>